<protein>
    <submittedName>
        <fullName evidence="10">Sigma-54 dependent transcriptional regulator</fullName>
    </submittedName>
</protein>
<dbReference type="PRINTS" id="PR01590">
    <property type="entry name" value="HTHFIS"/>
</dbReference>
<dbReference type="SUPFAM" id="SSF52540">
    <property type="entry name" value="P-loop containing nucleoside triphosphate hydrolases"/>
    <property type="match status" value="1"/>
</dbReference>
<evidence type="ECO:0000256" key="2">
    <source>
        <dbReference type="ARBA" id="ARBA00022840"/>
    </source>
</evidence>
<keyword evidence="5" id="KW-0804">Transcription</keyword>
<keyword evidence="3" id="KW-0805">Transcription regulation</keyword>
<dbReference type="InterPro" id="IPR009057">
    <property type="entry name" value="Homeodomain-like_sf"/>
</dbReference>
<dbReference type="InterPro" id="IPR001789">
    <property type="entry name" value="Sig_transdc_resp-reg_receiver"/>
</dbReference>
<keyword evidence="2" id="KW-0067">ATP-binding</keyword>
<dbReference type="PROSITE" id="PS50110">
    <property type="entry name" value="RESPONSE_REGULATORY"/>
    <property type="match status" value="1"/>
</dbReference>
<keyword evidence="6" id="KW-0597">Phosphoprotein</keyword>
<dbReference type="Pfam" id="PF25601">
    <property type="entry name" value="AAA_lid_14"/>
    <property type="match status" value="1"/>
</dbReference>
<keyword evidence="4" id="KW-0238">DNA-binding</keyword>
<dbReference type="PROSITE" id="PS00675">
    <property type="entry name" value="SIGMA54_INTERACT_1"/>
    <property type="match status" value="1"/>
</dbReference>
<dbReference type="InterPro" id="IPR025662">
    <property type="entry name" value="Sigma_54_int_dom_ATP-bd_1"/>
</dbReference>
<dbReference type="PROSITE" id="PS00688">
    <property type="entry name" value="SIGMA54_INTERACT_3"/>
    <property type="match status" value="1"/>
</dbReference>
<dbReference type="InterPro" id="IPR002078">
    <property type="entry name" value="Sigma_54_int"/>
</dbReference>
<dbReference type="PANTHER" id="PTHR32071:SF113">
    <property type="entry name" value="ALGINATE BIOSYNTHESIS TRANSCRIPTIONAL REGULATORY PROTEIN ALGB"/>
    <property type="match status" value="1"/>
</dbReference>
<proteinExistence type="predicted"/>
<dbReference type="RefSeq" id="WP_136972196.1">
    <property type="nucleotide sequence ID" value="NZ_JARZHI010000055.1"/>
</dbReference>
<feature type="region of interest" description="Disordered" evidence="7">
    <location>
        <begin position="397"/>
        <end position="432"/>
    </location>
</feature>
<dbReference type="InterPro" id="IPR002197">
    <property type="entry name" value="HTH_Fis"/>
</dbReference>
<accession>A0ABT6P3U4</accession>
<evidence type="ECO:0000256" key="6">
    <source>
        <dbReference type="PROSITE-ProRule" id="PRU00169"/>
    </source>
</evidence>
<dbReference type="PROSITE" id="PS00676">
    <property type="entry name" value="SIGMA54_INTERACT_2"/>
    <property type="match status" value="1"/>
</dbReference>
<dbReference type="InterPro" id="IPR025944">
    <property type="entry name" value="Sigma_54_int_dom_CS"/>
</dbReference>
<dbReference type="SUPFAM" id="SSF46689">
    <property type="entry name" value="Homeodomain-like"/>
    <property type="match status" value="1"/>
</dbReference>
<dbReference type="InterPro" id="IPR025943">
    <property type="entry name" value="Sigma_54_int_dom_ATP-bd_2"/>
</dbReference>
<dbReference type="Gene3D" id="3.40.50.300">
    <property type="entry name" value="P-loop containing nucleotide triphosphate hydrolases"/>
    <property type="match status" value="1"/>
</dbReference>
<dbReference type="Pfam" id="PF00158">
    <property type="entry name" value="Sigma54_activat"/>
    <property type="match status" value="1"/>
</dbReference>
<dbReference type="SMART" id="SM00448">
    <property type="entry name" value="REC"/>
    <property type="match status" value="1"/>
</dbReference>
<dbReference type="InterPro" id="IPR058031">
    <property type="entry name" value="AAA_lid_NorR"/>
</dbReference>
<name>A0ABT6P3U4_9BACT</name>
<dbReference type="Gene3D" id="1.10.10.60">
    <property type="entry name" value="Homeodomain-like"/>
    <property type="match status" value="1"/>
</dbReference>
<comment type="caution">
    <text evidence="10">The sequence shown here is derived from an EMBL/GenBank/DDBJ whole genome shotgun (WGS) entry which is preliminary data.</text>
</comment>
<dbReference type="Proteomes" id="UP001160301">
    <property type="component" value="Unassembled WGS sequence"/>
</dbReference>
<dbReference type="Gene3D" id="1.10.8.60">
    <property type="match status" value="1"/>
</dbReference>
<feature type="domain" description="Response regulatory" evidence="9">
    <location>
        <begin position="7"/>
        <end position="121"/>
    </location>
</feature>
<evidence type="ECO:0000256" key="4">
    <source>
        <dbReference type="ARBA" id="ARBA00023125"/>
    </source>
</evidence>
<organism evidence="10 11">
    <name type="scientific">Polyangium sorediatum</name>
    <dbReference type="NCBI Taxonomy" id="889274"/>
    <lineage>
        <taxon>Bacteria</taxon>
        <taxon>Pseudomonadati</taxon>
        <taxon>Myxococcota</taxon>
        <taxon>Polyangia</taxon>
        <taxon>Polyangiales</taxon>
        <taxon>Polyangiaceae</taxon>
        <taxon>Polyangium</taxon>
    </lineage>
</organism>
<feature type="domain" description="Sigma-54 factor interaction" evidence="8">
    <location>
        <begin position="150"/>
        <end position="379"/>
    </location>
</feature>
<dbReference type="SMART" id="SM00382">
    <property type="entry name" value="AAA"/>
    <property type="match status" value="1"/>
</dbReference>
<evidence type="ECO:0000259" key="8">
    <source>
        <dbReference type="PROSITE" id="PS50045"/>
    </source>
</evidence>
<dbReference type="InterPro" id="IPR011006">
    <property type="entry name" value="CheY-like_superfamily"/>
</dbReference>
<gene>
    <name evidence="10" type="ORF">QHF89_37620</name>
</gene>
<dbReference type="PANTHER" id="PTHR32071">
    <property type="entry name" value="TRANSCRIPTIONAL REGULATORY PROTEIN"/>
    <property type="match status" value="1"/>
</dbReference>
<dbReference type="Pfam" id="PF00072">
    <property type="entry name" value="Response_reg"/>
    <property type="match status" value="1"/>
</dbReference>
<dbReference type="InterPro" id="IPR027417">
    <property type="entry name" value="P-loop_NTPase"/>
</dbReference>
<evidence type="ECO:0000259" key="9">
    <source>
        <dbReference type="PROSITE" id="PS50110"/>
    </source>
</evidence>
<dbReference type="Gene3D" id="3.40.50.2300">
    <property type="match status" value="1"/>
</dbReference>
<reference evidence="10 11" key="1">
    <citation type="submission" date="2023-04" db="EMBL/GenBank/DDBJ databases">
        <title>The genome sequence of Polyangium sorediatum DSM14670.</title>
        <authorList>
            <person name="Zhang X."/>
        </authorList>
    </citation>
    <scope>NUCLEOTIDE SEQUENCE [LARGE SCALE GENOMIC DNA]</scope>
    <source>
        <strain evidence="10 11">DSM 14670</strain>
    </source>
</reference>
<evidence type="ECO:0000256" key="1">
    <source>
        <dbReference type="ARBA" id="ARBA00022741"/>
    </source>
</evidence>
<dbReference type="SUPFAM" id="SSF52172">
    <property type="entry name" value="CheY-like"/>
    <property type="match status" value="1"/>
</dbReference>
<evidence type="ECO:0000256" key="5">
    <source>
        <dbReference type="ARBA" id="ARBA00023163"/>
    </source>
</evidence>
<evidence type="ECO:0000256" key="7">
    <source>
        <dbReference type="SAM" id="MobiDB-lite"/>
    </source>
</evidence>
<dbReference type="CDD" id="cd00009">
    <property type="entry name" value="AAA"/>
    <property type="match status" value="1"/>
</dbReference>
<feature type="compositionally biased region" description="Low complexity" evidence="7">
    <location>
        <begin position="399"/>
        <end position="416"/>
    </location>
</feature>
<evidence type="ECO:0000256" key="3">
    <source>
        <dbReference type="ARBA" id="ARBA00023015"/>
    </source>
</evidence>
<dbReference type="PROSITE" id="PS50045">
    <property type="entry name" value="SIGMA54_INTERACT_4"/>
    <property type="match status" value="1"/>
</dbReference>
<sequence>MLPEKKQILVVDDEANLRRVLSAQLGRDGYEVHTAEDGEEALAFLKEHHIDLVITDLRMPKVDGMDLLRAAMRDDPTRPVVMLTAHGTVDNAVEALKTGAFDYITKPFDQHEVRLVVRKALRTRDLASADASRDVAASASPREGSARFGIIGESQPIHDLYAIIERVSDTPTTVLITGESGTGKELVARALHENSGRRDRPFIKVNCAAIPKDLMESELFGYERGAFTGAVASKPGRFELASGGTLFLDEIGEIPNEMQVKLLRVLQESEFERVGGIKTIRVDVRLVAATNRDLKREIGAGSFREDLFYRLNVVSIALPALRERRTDIPPLVSYFIAKFNARLRKSIEGVEPDALERLASYGWPGNIRELENVIERAVLFADGARIRLEDLSEEVRSNAGPSSAVAASVPASAEGARPPSPSSPDPQQGESASIADGLKEQVKAAMSKLERDLIVRALKQTQGNVTHAARLLKISRKGLQLKMKELGLREREHEPT</sequence>
<dbReference type="Pfam" id="PF02954">
    <property type="entry name" value="HTH_8"/>
    <property type="match status" value="1"/>
</dbReference>
<dbReference type="EMBL" id="JARZHI010000055">
    <property type="protein sequence ID" value="MDI1435282.1"/>
    <property type="molecule type" value="Genomic_DNA"/>
</dbReference>
<feature type="modified residue" description="4-aspartylphosphate" evidence="6">
    <location>
        <position position="56"/>
    </location>
</feature>
<dbReference type="InterPro" id="IPR003593">
    <property type="entry name" value="AAA+_ATPase"/>
</dbReference>
<evidence type="ECO:0000313" key="11">
    <source>
        <dbReference type="Proteomes" id="UP001160301"/>
    </source>
</evidence>
<evidence type="ECO:0000313" key="10">
    <source>
        <dbReference type="EMBL" id="MDI1435282.1"/>
    </source>
</evidence>
<keyword evidence="1" id="KW-0547">Nucleotide-binding</keyword>
<keyword evidence="11" id="KW-1185">Reference proteome</keyword>